<protein>
    <submittedName>
        <fullName evidence="1">Uncharacterized protein</fullName>
    </submittedName>
</protein>
<accession>A0A0Q9X696</accession>
<dbReference type="KEGG" id="dmo:Dmoj_GI25638"/>
<sequence length="39" mass="4703">MQHATERSSFAGADCLNCSINFRKTWFKFELLHHDRYEL</sequence>
<gene>
    <name evidence="1" type="primary">Dmoj\GI25638</name>
    <name evidence="1" type="ORF">Dmoj_GI25638</name>
</gene>
<evidence type="ECO:0000313" key="2">
    <source>
        <dbReference type="Proteomes" id="UP000009192"/>
    </source>
</evidence>
<organism evidence="1 2">
    <name type="scientific">Drosophila mojavensis</name>
    <name type="common">Fruit fly</name>
    <dbReference type="NCBI Taxonomy" id="7230"/>
    <lineage>
        <taxon>Eukaryota</taxon>
        <taxon>Metazoa</taxon>
        <taxon>Ecdysozoa</taxon>
        <taxon>Arthropoda</taxon>
        <taxon>Hexapoda</taxon>
        <taxon>Insecta</taxon>
        <taxon>Pterygota</taxon>
        <taxon>Neoptera</taxon>
        <taxon>Endopterygota</taxon>
        <taxon>Diptera</taxon>
        <taxon>Brachycera</taxon>
        <taxon>Muscomorpha</taxon>
        <taxon>Ephydroidea</taxon>
        <taxon>Drosophilidae</taxon>
        <taxon>Drosophila</taxon>
    </lineage>
</organism>
<evidence type="ECO:0000313" key="1">
    <source>
        <dbReference type="EMBL" id="KRG03755.1"/>
    </source>
</evidence>
<keyword evidence="2" id="KW-1185">Reference proteome</keyword>
<proteinExistence type="predicted"/>
<dbReference type="Proteomes" id="UP000009192">
    <property type="component" value="Unassembled WGS sequence"/>
</dbReference>
<dbReference type="AlphaFoldDB" id="A0A0Q9X696"/>
<dbReference type="InParanoid" id="A0A0Q9X696"/>
<dbReference type="EMBL" id="CH933807">
    <property type="protein sequence ID" value="KRG03755.1"/>
    <property type="molecule type" value="Genomic_DNA"/>
</dbReference>
<reference evidence="1 2" key="1">
    <citation type="journal article" date="2007" name="Nature">
        <title>Evolution of genes and genomes on the Drosophila phylogeny.</title>
        <authorList>
            <consortium name="Drosophila 12 Genomes Consortium"/>
            <person name="Clark A.G."/>
            <person name="Eisen M.B."/>
            <person name="Smith D.R."/>
            <person name="Bergman C.M."/>
            <person name="Oliver B."/>
            <person name="Markow T.A."/>
            <person name="Kaufman T.C."/>
            <person name="Kellis M."/>
            <person name="Gelbart W."/>
            <person name="Iyer V.N."/>
            <person name="Pollard D.A."/>
            <person name="Sackton T.B."/>
            <person name="Larracuente A.M."/>
            <person name="Singh N.D."/>
            <person name="Abad J.P."/>
            <person name="Abt D.N."/>
            <person name="Adryan B."/>
            <person name="Aguade M."/>
            <person name="Akashi H."/>
            <person name="Anderson W.W."/>
            <person name="Aquadro C.F."/>
            <person name="Ardell D.H."/>
            <person name="Arguello R."/>
            <person name="Artieri C.G."/>
            <person name="Barbash D.A."/>
            <person name="Barker D."/>
            <person name="Barsanti P."/>
            <person name="Batterham P."/>
            <person name="Batzoglou S."/>
            <person name="Begun D."/>
            <person name="Bhutkar A."/>
            <person name="Blanco E."/>
            <person name="Bosak S.A."/>
            <person name="Bradley R.K."/>
            <person name="Brand A.D."/>
            <person name="Brent M.R."/>
            <person name="Brooks A.N."/>
            <person name="Brown R.H."/>
            <person name="Butlin R.K."/>
            <person name="Caggese C."/>
            <person name="Calvi B.R."/>
            <person name="Bernardo de Carvalho A."/>
            <person name="Caspi A."/>
            <person name="Castrezana S."/>
            <person name="Celniker S.E."/>
            <person name="Chang J.L."/>
            <person name="Chapple C."/>
            <person name="Chatterji S."/>
            <person name="Chinwalla A."/>
            <person name="Civetta A."/>
            <person name="Clifton S.W."/>
            <person name="Comeron J.M."/>
            <person name="Costello J.C."/>
            <person name="Coyne J.A."/>
            <person name="Daub J."/>
            <person name="David R.G."/>
            <person name="Delcher A.L."/>
            <person name="Delehaunty K."/>
            <person name="Do C.B."/>
            <person name="Ebling H."/>
            <person name="Edwards K."/>
            <person name="Eickbush T."/>
            <person name="Evans J.D."/>
            <person name="Filipski A."/>
            <person name="Findeiss S."/>
            <person name="Freyhult E."/>
            <person name="Fulton L."/>
            <person name="Fulton R."/>
            <person name="Garcia A.C."/>
            <person name="Gardiner A."/>
            <person name="Garfield D.A."/>
            <person name="Garvin B.E."/>
            <person name="Gibson G."/>
            <person name="Gilbert D."/>
            <person name="Gnerre S."/>
            <person name="Godfrey J."/>
            <person name="Good R."/>
            <person name="Gotea V."/>
            <person name="Gravely B."/>
            <person name="Greenberg A.J."/>
            <person name="Griffiths-Jones S."/>
            <person name="Gross S."/>
            <person name="Guigo R."/>
            <person name="Gustafson E.A."/>
            <person name="Haerty W."/>
            <person name="Hahn M.W."/>
            <person name="Halligan D.L."/>
            <person name="Halpern A.L."/>
            <person name="Halter G.M."/>
            <person name="Han M.V."/>
            <person name="Heger A."/>
            <person name="Hillier L."/>
            <person name="Hinrichs A.S."/>
            <person name="Holmes I."/>
            <person name="Hoskins R.A."/>
            <person name="Hubisz M.J."/>
            <person name="Hultmark D."/>
            <person name="Huntley M.A."/>
            <person name="Jaffe D.B."/>
            <person name="Jagadeeshan S."/>
            <person name="Jeck W.R."/>
            <person name="Johnson J."/>
            <person name="Jones C.D."/>
            <person name="Jordan W.C."/>
            <person name="Karpen G.H."/>
            <person name="Kataoka E."/>
            <person name="Keightley P.D."/>
            <person name="Kheradpour P."/>
            <person name="Kirkness E.F."/>
            <person name="Koerich L.B."/>
            <person name="Kristiansen K."/>
            <person name="Kudrna D."/>
            <person name="Kulathinal R.J."/>
            <person name="Kumar S."/>
            <person name="Kwok R."/>
            <person name="Lander E."/>
            <person name="Langley C.H."/>
            <person name="Lapoint R."/>
            <person name="Lazzaro B.P."/>
            <person name="Lee S.J."/>
            <person name="Levesque L."/>
            <person name="Li R."/>
            <person name="Lin C.F."/>
            <person name="Lin M.F."/>
            <person name="Lindblad-Toh K."/>
            <person name="Llopart A."/>
            <person name="Long M."/>
            <person name="Low L."/>
            <person name="Lozovsky E."/>
            <person name="Lu J."/>
            <person name="Luo M."/>
            <person name="Machado C.A."/>
            <person name="Makalowski W."/>
            <person name="Marzo M."/>
            <person name="Matsuda M."/>
            <person name="Matzkin L."/>
            <person name="McAllister B."/>
            <person name="McBride C.S."/>
            <person name="McKernan B."/>
            <person name="McKernan K."/>
            <person name="Mendez-Lago M."/>
            <person name="Minx P."/>
            <person name="Mollenhauer M.U."/>
            <person name="Montooth K."/>
            <person name="Mount S.M."/>
            <person name="Mu X."/>
            <person name="Myers E."/>
            <person name="Negre B."/>
            <person name="Newfeld S."/>
            <person name="Nielsen R."/>
            <person name="Noor M.A."/>
            <person name="O'Grady P."/>
            <person name="Pachter L."/>
            <person name="Papaceit M."/>
            <person name="Parisi M.J."/>
            <person name="Parisi M."/>
            <person name="Parts L."/>
            <person name="Pedersen J.S."/>
            <person name="Pesole G."/>
            <person name="Phillippy A.M."/>
            <person name="Ponting C.P."/>
            <person name="Pop M."/>
            <person name="Porcelli D."/>
            <person name="Powell J.R."/>
            <person name="Prohaska S."/>
            <person name="Pruitt K."/>
            <person name="Puig M."/>
            <person name="Quesneville H."/>
            <person name="Ram K.R."/>
            <person name="Rand D."/>
            <person name="Rasmussen M.D."/>
            <person name="Reed L.K."/>
            <person name="Reenan R."/>
            <person name="Reily A."/>
            <person name="Remington K.A."/>
            <person name="Rieger T.T."/>
            <person name="Ritchie M.G."/>
            <person name="Robin C."/>
            <person name="Rogers Y.H."/>
            <person name="Rohde C."/>
            <person name="Rozas J."/>
            <person name="Rubenfield M.J."/>
            <person name="Ruiz A."/>
            <person name="Russo S."/>
            <person name="Salzberg S.L."/>
            <person name="Sanchez-Gracia A."/>
            <person name="Saranga D.J."/>
            <person name="Sato H."/>
            <person name="Schaeffer S.W."/>
            <person name="Schatz M.C."/>
            <person name="Schlenke T."/>
            <person name="Schwartz R."/>
            <person name="Segarra C."/>
            <person name="Singh R.S."/>
            <person name="Sirot L."/>
            <person name="Sirota M."/>
            <person name="Sisneros N.B."/>
            <person name="Smith C.D."/>
            <person name="Smith T.F."/>
            <person name="Spieth J."/>
            <person name="Stage D.E."/>
            <person name="Stark A."/>
            <person name="Stephan W."/>
            <person name="Strausberg R.L."/>
            <person name="Strempel S."/>
            <person name="Sturgill D."/>
            <person name="Sutton G."/>
            <person name="Sutton G.G."/>
            <person name="Tao W."/>
            <person name="Teichmann S."/>
            <person name="Tobari Y.N."/>
            <person name="Tomimura Y."/>
            <person name="Tsolas J.M."/>
            <person name="Valente V.L."/>
            <person name="Venter E."/>
            <person name="Venter J.C."/>
            <person name="Vicario S."/>
            <person name="Vieira F.G."/>
            <person name="Vilella A.J."/>
            <person name="Villasante A."/>
            <person name="Walenz B."/>
            <person name="Wang J."/>
            <person name="Wasserman M."/>
            <person name="Watts T."/>
            <person name="Wilson D."/>
            <person name="Wilson R.K."/>
            <person name="Wing R.A."/>
            <person name="Wolfner M.F."/>
            <person name="Wong A."/>
            <person name="Wong G.K."/>
            <person name="Wu C.I."/>
            <person name="Wu G."/>
            <person name="Yamamoto D."/>
            <person name="Yang H.P."/>
            <person name="Yang S.P."/>
            <person name="Yorke J.A."/>
            <person name="Yoshida K."/>
            <person name="Zdobnov E."/>
            <person name="Zhang P."/>
            <person name="Zhang Y."/>
            <person name="Zimin A.V."/>
            <person name="Baldwin J."/>
            <person name="Abdouelleil A."/>
            <person name="Abdulkadir J."/>
            <person name="Abebe A."/>
            <person name="Abera B."/>
            <person name="Abreu J."/>
            <person name="Acer S.C."/>
            <person name="Aftuck L."/>
            <person name="Alexander A."/>
            <person name="An P."/>
            <person name="Anderson E."/>
            <person name="Anderson S."/>
            <person name="Arachi H."/>
            <person name="Azer M."/>
            <person name="Bachantsang P."/>
            <person name="Barry A."/>
            <person name="Bayul T."/>
            <person name="Berlin A."/>
            <person name="Bessette D."/>
            <person name="Bloom T."/>
            <person name="Blye J."/>
            <person name="Boguslavskiy L."/>
            <person name="Bonnet C."/>
            <person name="Boukhgalter B."/>
            <person name="Bourzgui I."/>
            <person name="Brown A."/>
            <person name="Cahill P."/>
            <person name="Channer S."/>
            <person name="Cheshatsang Y."/>
            <person name="Chuda L."/>
            <person name="Citroen M."/>
            <person name="Collymore A."/>
            <person name="Cooke P."/>
            <person name="Costello M."/>
            <person name="D'Aco K."/>
            <person name="Daza R."/>
            <person name="De Haan G."/>
            <person name="DeGray S."/>
            <person name="DeMaso C."/>
            <person name="Dhargay N."/>
            <person name="Dooley K."/>
            <person name="Dooley E."/>
            <person name="Doricent M."/>
            <person name="Dorje P."/>
            <person name="Dorjee K."/>
            <person name="Dupes A."/>
            <person name="Elong R."/>
            <person name="Falk J."/>
            <person name="Farina A."/>
            <person name="Faro S."/>
            <person name="Ferguson D."/>
            <person name="Fisher S."/>
            <person name="Foley C.D."/>
            <person name="Franke A."/>
            <person name="Friedrich D."/>
            <person name="Gadbois L."/>
            <person name="Gearin G."/>
            <person name="Gearin C.R."/>
            <person name="Giannoukos G."/>
            <person name="Goode T."/>
            <person name="Graham J."/>
            <person name="Grandbois E."/>
            <person name="Grewal S."/>
            <person name="Gyaltsen K."/>
            <person name="Hafez N."/>
            <person name="Hagos B."/>
            <person name="Hall J."/>
            <person name="Henson C."/>
            <person name="Hollinger A."/>
            <person name="Honan T."/>
            <person name="Huard M.D."/>
            <person name="Hughes L."/>
            <person name="Hurhula B."/>
            <person name="Husby M.E."/>
            <person name="Kamat A."/>
            <person name="Kanga B."/>
            <person name="Kashin S."/>
            <person name="Khazanovich D."/>
            <person name="Kisner P."/>
            <person name="Lance K."/>
            <person name="Lara M."/>
            <person name="Lee W."/>
            <person name="Lennon N."/>
            <person name="Letendre F."/>
            <person name="LeVine R."/>
            <person name="Lipovsky A."/>
            <person name="Liu X."/>
            <person name="Liu J."/>
            <person name="Liu S."/>
            <person name="Lokyitsang T."/>
            <person name="Lokyitsang Y."/>
            <person name="Lubonja R."/>
            <person name="Lui A."/>
            <person name="MacDonald P."/>
            <person name="Magnisalis V."/>
            <person name="Maru K."/>
            <person name="Matthews C."/>
            <person name="McCusker W."/>
            <person name="McDonough S."/>
            <person name="Mehta T."/>
            <person name="Meldrim J."/>
            <person name="Meneus L."/>
            <person name="Mihai O."/>
            <person name="Mihalev A."/>
            <person name="Mihova T."/>
            <person name="Mittelman R."/>
            <person name="Mlenga V."/>
            <person name="Montmayeur A."/>
            <person name="Mulrain L."/>
            <person name="Navidi A."/>
            <person name="Naylor J."/>
            <person name="Negash T."/>
            <person name="Nguyen T."/>
            <person name="Nguyen N."/>
            <person name="Nicol R."/>
            <person name="Norbu C."/>
            <person name="Norbu N."/>
            <person name="Novod N."/>
            <person name="O'Neill B."/>
            <person name="Osman S."/>
            <person name="Markiewicz E."/>
            <person name="Oyono O.L."/>
            <person name="Patti C."/>
            <person name="Phunkhang P."/>
            <person name="Pierre F."/>
            <person name="Priest M."/>
            <person name="Raghuraman S."/>
            <person name="Rege F."/>
            <person name="Reyes R."/>
            <person name="Rise C."/>
            <person name="Rogov P."/>
            <person name="Ross K."/>
            <person name="Ryan E."/>
            <person name="Settipalli S."/>
            <person name="Shea T."/>
            <person name="Sherpa N."/>
            <person name="Shi L."/>
            <person name="Shih D."/>
            <person name="Sparrow T."/>
            <person name="Spaulding J."/>
            <person name="Stalker J."/>
            <person name="Stange-Thomann N."/>
            <person name="Stavropoulos S."/>
            <person name="Stone C."/>
            <person name="Strader C."/>
            <person name="Tesfaye S."/>
            <person name="Thomson T."/>
            <person name="Thoulutsang Y."/>
            <person name="Thoulutsang D."/>
            <person name="Topham K."/>
            <person name="Topping I."/>
            <person name="Tsamla T."/>
            <person name="Vassiliev H."/>
            <person name="Vo A."/>
            <person name="Wangchuk T."/>
            <person name="Wangdi T."/>
            <person name="Weiand M."/>
            <person name="Wilkinson J."/>
            <person name="Wilson A."/>
            <person name="Yadav S."/>
            <person name="Young G."/>
            <person name="Yu Q."/>
            <person name="Zembek L."/>
            <person name="Zhong D."/>
            <person name="Zimmer A."/>
            <person name="Zwirko Z."/>
            <person name="Jaffe D.B."/>
            <person name="Alvarez P."/>
            <person name="Brockman W."/>
            <person name="Butler J."/>
            <person name="Chin C."/>
            <person name="Gnerre S."/>
            <person name="Grabherr M."/>
            <person name="Kleber M."/>
            <person name="Mauceli E."/>
            <person name="MacCallum I."/>
        </authorList>
    </citation>
    <scope>NUCLEOTIDE SEQUENCE [LARGE SCALE GENOMIC DNA]</scope>
    <source>
        <strain evidence="2">Tucson 15081-1352.22</strain>
    </source>
</reference>
<name>A0A0Q9X696_DROMO</name>